<dbReference type="GO" id="GO:0005737">
    <property type="term" value="C:cytoplasm"/>
    <property type="evidence" value="ECO:0007669"/>
    <property type="project" value="TreeGrafter"/>
</dbReference>
<dbReference type="EMBL" id="JABBMI010000080">
    <property type="protein sequence ID" value="NMK55192.1"/>
    <property type="molecule type" value="Genomic_DNA"/>
</dbReference>
<keyword evidence="3" id="KW-0413">Isomerase</keyword>
<evidence type="ECO:0000256" key="3">
    <source>
        <dbReference type="ARBA" id="ARBA00023235"/>
    </source>
</evidence>
<dbReference type="InterPro" id="IPR011013">
    <property type="entry name" value="Gal_mutarotase_sf_dom"/>
</dbReference>
<name>A0A7X9WGS4_STACP</name>
<proteinExistence type="inferred from homology"/>
<evidence type="ECO:0000256" key="5">
    <source>
        <dbReference type="ARBA" id="ARBA00032300"/>
    </source>
</evidence>
<evidence type="ECO:0000256" key="1">
    <source>
        <dbReference type="ARBA" id="ARBA00006206"/>
    </source>
</evidence>
<dbReference type="Proteomes" id="UP000538955">
    <property type="component" value="Unassembled WGS sequence"/>
</dbReference>
<reference evidence="9 10" key="1">
    <citation type="submission" date="2020-04" db="EMBL/GenBank/DDBJ databases">
        <title>The Epidemiology and Molecular Characteristics of Linezolid-Resistant Staphylococcus capitis in Huashan Hospital, Shanghai.</title>
        <authorList>
            <person name="Ding L."/>
            <person name="Li P."/>
            <person name="Yang Y."/>
            <person name="Lin D."/>
            <person name="Xu X."/>
        </authorList>
    </citation>
    <scope>NUCLEOTIDE SEQUENCE [LARGE SCALE GENOMIC DNA]</scope>
    <source>
        <strain evidence="8 10">12-86</strain>
        <strain evidence="7 9">17-84</strain>
    </source>
</reference>
<keyword evidence="4" id="KW-0119">Carbohydrate metabolism</keyword>
<dbReference type="InterPro" id="IPR008183">
    <property type="entry name" value="Aldose_1/G6P_1-epimerase"/>
</dbReference>
<dbReference type="Pfam" id="PF01263">
    <property type="entry name" value="Aldose_epim"/>
    <property type="match status" value="1"/>
</dbReference>
<evidence type="ECO:0000313" key="9">
    <source>
        <dbReference type="Proteomes" id="UP000538955"/>
    </source>
</evidence>
<accession>A0A7X9WGS4</accession>
<dbReference type="AlphaFoldDB" id="A0A7X9WGS4"/>
<dbReference type="GO" id="GO:0006006">
    <property type="term" value="P:glucose metabolic process"/>
    <property type="evidence" value="ECO:0007669"/>
    <property type="project" value="TreeGrafter"/>
</dbReference>
<evidence type="ECO:0000256" key="4">
    <source>
        <dbReference type="ARBA" id="ARBA00023277"/>
    </source>
</evidence>
<dbReference type="SUPFAM" id="SSF74650">
    <property type="entry name" value="Galactose mutarotase-like"/>
    <property type="match status" value="1"/>
</dbReference>
<dbReference type="RefSeq" id="WP_023351259.1">
    <property type="nucleotide sequence ID" value="NZ_CBCPJN010000002.1"/>
</dbReference>
<sequence length="336" mass="39421">MIVEVEHQRHDVDLIKIDNDETKIVFSNYGARIVSWKYHDNNIILGNVVEADEFYFENPFNFGATIGRYAGRIKDASFKLDGHTYELENNDSPHHIHGGSKGLDKRIFDYEIIDEIGQIKIIFTTTIKEMEDHYPGDMTIKVTHTYDADHRWTIQYEAESTKRTLFNPTNHVYFNLNRDNNVVDNHRMSSSSLKMYTLDDENIVTGDEPLNFSQIFEDEHILFKDIFDSTNQKLQEQMQRYKGLDHPFEVGDHQLAIDNKEFELLIETDMPNMVIFTFNEPQNWDSDFNIYKSHSGFTVETQHIPNDINMYGEKAHSILNPHTPYFSKTSYQINEK</sequence>
<dbReference type="InterPro" id="IPR014718">
    <property type="entry name" value="GH-type_carb-bd"/>
</dbReference>
<evidence type="ECO:0000256" key="6">
    <source>
        <dbReference type="ARBA" id="ARBA00033373"/>
    </source>
</evidence>
<protein>
    <recommendedName>
        <fullName evidence="2">Aldose 1-epimerase</fullName>
    </recommendedName>
    <alternativeName>
        <fullName evidence="6">Galactose mutarotase</fullName>
    </alternativeName>
    <alternativeName>
        <fullName evidence="5">Type-1 mutarotase</fullName>
    </alternativeName>
</protein>
<dbReference type="Proteomes" id="UP000550736">
    <property type="component" value="Unassembled WGS sequence"/>
</dbReference>
<evidence type="ECO:0000313" key="10">
    <source>
        <dbReference type="Proteomes" id="UP000550736"/>
    </source>
</evidence>
<dbReference type="Gene3D" id="2.70.98.10">
    <property type="match status" value="1"/>
</dbReference>
<dbReference type="InterPro" id="IPR018052">
    <property type="entry name" value="Ald1_epimerase_CS"/>
</dbReference>
<organism evidence="8 10">
    <name type="scientific">Staphylococcus capitis</name>
    <dbReference type="NCBI Taxonomy" id="29388"/>
    <lineage>
        <taxon>Bacteria</taxon>
        <taxon>Bacillati</taxon>
        <taxon>Bacillota</taxon>
        <taxon>Bacilli</taxon>
        <taxon>Bacillales</taxon>
        <taxon>Staphylococcaceae</taxon>
        <taxon>Staphylococcus</taxon>
    </lineage>
</organism>
<dbReference type="CDD" id="cd09019">
    <property type="entry name" value="galactose_mutarotase_like"/>
    <property type="match status" value="1"/>
</dbReference>
<evidence type="ECO:0000313" key="8">
    <source>
        <dbReference type="EMBL" id="NMK98522.1"/>
    </source>
</evidence>
<evidence type="ECO:0000313" key="7">
    <source>
        <dbReference type="EMBL" id="NMK55192.1"/>
    </source>
</evidence>
<dbReference type="InterPro" id="IPR047215">
    <property type="entry name" value="Galactose_mutarotase-like"/>
</dbReference>
<dbReference type="PROSITE" id="PS00545">
    <property type="entry name" value="ALDOSE_1_EPIMERASE"/>
    <property type="match status" value="1"/>
</dbReference>
<dbReference type="PANTHER" id="PTHR10091">
    <property type="entry name" value="ALDOSE-1-EPIMERASE"/>
    <property type="match status" value="1"/>
</dbReference>
<dbReference type="GO" id="GO:0030246">
    <property type="term" value="F:carbohydrate binding"/>
    <property type="evidence" value="ECO:0007669"/>
    <property type="project" value="InterPro"/>
</dbReference>
<dbReference type="EMBL" id="JABBLX010000044">
    <property type="protein sequence ID" value="NMK98522.1"/>
    <property type="molecule type" value="Genomic_DNA"/>
</dbReference>
<dbReference type="GO" id="GO:0004034">
    <property type="term" value="F:aldose 1-epimerase activity"/>
    <property type="evidence" value="ECO:0007669"/>
    <property type="project" value="TreeGrafter"/>
</dbReference>
<dbReference type="PANTHER" id="PTHR10091:SF0">
    <property type="entry name" value="GALACTOSE MUTAROTASE"/>
    <property type="match status" value="1"/>
</dbReference>
<dbReference type="GO" id="GO:0033499">
    <property type="term" value="P:galactose catabolic process via UDP-galactose, Leloir pathway"/>
    <property type="evidence" value="ECO:0007669"/>
    <property type="project" value="TreeGrafter"/>
</dbReference>
<keyword evidence="9" id="KW-1185">Reference proteome</keyword>
<comment type="similarity">
    <text evidence="1">Belongs to the aldose epimerase family.</text>
</comment>
<gene>
    <name evidence="8" type="ORF">HHM13_10660</name>
    <name evidence="7" type="ORF">HHM24_10730</name>
</gene>
<comment type="caution">
    <text evidence="8">The sequence shown here is derived from an EMBL/GenBank/DDBJ whole genome shotgun (WGS) entry which is preliminary data.</text>
</comment>
<evidence type="ECO:0000256" key="2">
    <source>
        <dbReference type="ARBA" id="ARBA00014165"/>
    </source>
</evidence>